<dbReference type="InterPro" id="IPR036034">
    <property type="entry name" value="PDZ_sf"/>
</dbReference>
<dbReference type="PROSITE" id="PS50106">
    <property type="entry name" value="PDZ"/>
    <property type="match status" value="1"/>
</dbReference>
<evidence type="ECO:0000256" key="3">
    <source>
        <dbReference type="ARBA" id="ARBA00022801"/>
    </source>
</evidence>
<evidence type="ECO:0000313" key="9">
    <source>
        <dbReference type="Proteomes" id="UP000320042"/>
    </source>
</evidence>
<gene>
    <name evidence="8" type="ORF">FPZ43_06310</name>
</gene>
<dbReference type="GO" id="GO:0004175">
    <property type="term" value="F:endopeptidase activity"/>
    <property type="evidence" value="ECO:0007669"/>
    <property type="project" value="TreeGrafter"/>
</dbReference>
<dbReference type="InterPro" id="IPR001478">
    <property type="entry name" value="PDZ"/>
</dbReference>
<comment type="caution">
    <text evidence="8">The sequence shown here is derived from an EMBL/GenBank/DDBJ whole genome shotgun (WGS) entry which is preliminary data.</text>
</comment>
<sequence>MFKKFYTVVVVAATLACNASPTVTTNAPQRKVGAADLTPDLQQSVVCRQVAEMVTRFNYKKVPLNDSISAIIYTNYLKRLDENHSYLLATDVADFNQYKTTLDDDIKAGNLNNAFYIFNVFQKRYTEYVNFSIAQLAKSFDFTKNETFVYDRDSLPYAADVNELHNLWAQRVKYDLLNLQLTGKSLAENKETLKKRYSNILSQSNKLNNQDVFQAFMDAFTEAIDPHTNYFTPQNAANFNIDMSRSLEGIGATLQSVNEYVTIKSIVAGGPADKSKQVNVEDRIIAVAQGKTGAFQDIVGWRIENAIALIRGAKGTTVRLQLLRTGVNGKPRTIELVREKIILKDISAQKEIRTYNNNGKQVKIGVISIPAFYLDFNDYKAGNPNYKSTTRDVKLILDTLKRENVDGIVIDLRENGGGSLMEAIELTGLFIKTGPVVQVRDARNQVEVDPDEDPAIAYAGPMAVLVDRFSASASEIFSAAIQDYGRGIILGTQTYGKGSVQNAIDLDKVINPTIKDKLASLTGKNKSVAVGSQNKFGQLNLTIAKFYRISGGATQHKGVIPDIQFPSVIPLDKYGEDTEPSAMPYDVIAKTDFTKFGNFTPVVPELKKLHDQRMSTSDSYKYLLEDIAEVKKQSAEKSITLNEVQLKKQRDADEQKALERNNLRRVALGLKPLKKGEAKPKNEDLDFLKREAGQILTDYISLDNKIMSVTQK</sequence>
<dbReference type="InterPro" id="IPR020992">
    <property type="entry name" value="Tail_Prtase_C"/>
</dbReference>
<dbReference type="NCBIfam" id="TIGR00225">
    <property type="entry name" value="prc"/>
    <property type="match status" value="1"/>
</dbReference>
<dbReference type="Pfam" id="PF03572">
    <property type="entry name" value="Peptidase_S41"/>
    <property type="match status" value="1"/>
</dbReference>
<keyword evidence="9" id="KW-1185">Reference proteome</keyword>
<dbReference type="InterPro" id="IPR029045">
    <property type="entry name" value="ClpP/crotonase-like_dom_sf"/>
</dbReference>
<dbReference type="AlphaFoldDB" id="A0A563UGZ8"/>
<dbReference type="InterPro" id="IPR040573">
    <property type="entry name" value="TSP_N"/>
</dbReference>
<dbReference type="RefSeq" id="WP_146381006.1">
    <property type="nucleotide sequence ID" value="NZ_VOEJ01000002.1"/>
</dbReference>
<dbReference type="PANTHER" id="PTHR32060:SF22">
    <property type="entry name" value="CARBOXYL-TERMINAL-PROCESSING PEPTIDASE 3, CHLOROPLASTIC"/>
    <property type="match status" value="1"/>
</dbReference>
<dbReference type="GO" id="GO:0008236">
    <property type="term" value="F:serine-type peptidase activity"/>
    <property type="evidence" value="ECO:0007669"/>
    <property type="project" value="UniProtKB-KW"/>
</dbReference>
<dbReference type="GO" id="GO:0007165">
    <property type="term" value="P:signal transduction"/>
    <property type="evidence" value="ECO:0007669"/>
    <property type="project" value="TreeGrafter"/>
</dbReference>
<dbReference type="SMART" id="SM00228">
    <property type="entry name" value="PDZ"/>
    <property type="match status" value="1"/>
</dbReference>
<keyword evidence="3 5" id="KW-0378">Hydrolase</keyword>
<evidence type="ECO:0000256" key="4">
    <source>
        <dbReference type="ARBA" id="ARBA00022825"/>
    </source>
</evidence>
<evidence type="ECO:0000256" key="1">
    <source>
        <dbReference type="ARBA" id="ARBA00009179"/>
    </source>
</evidence>
<evidence type="ECO:0000259" key="7">
    <source>
        <dbReference type="PROSITE" id="PS50106"/>
    </source>
</evidence>
<feature type="domain" description="PDZ" evidence="7">
    <location>
        <begin position="240"/>
        <end position="313"/>
    </location>
</feature>
<keyword evidence="4 5" id="KW-0720">Serine protease</keyword>
<dbReference type="FunFam" id="3.90.226.10:FF:000090">
    <property type="entry name" value="Tail-specific protease"/>
    <property type="match status" value="1"/>
</dbReference>
<proteinExistence type="inferred from homology"/>
<dbReference type="PROSITE" id="PS51257">
    <property type="entry name" value="PROKAR_LIPOPROTEIN"/>
    <property type="match status" value="1"/>
</dbReference>
<accession>A0A563UGZ8</accession>
<dbReference type="InterPro" id="IPR004447">
    <property type="entry name" value="Peptidase_S41A"/>
</dbReference>
<dbReference type="Pfam" id="PF11818">
    <property type="entry name" value="DUF3340"/>
    <property type="match status" value="1"/>
</dbReference>
<evidence type="ECO:0000256" key="6">
    <source>
        <dbReference type="SAM" id="SignalP"/>
    </source>
</evidence>
<name>A0A563UGZ8_9SPHI</name>
<dbReference type="EMBL" id="VOEJ01000002">
    <property type="protein sequence ID" value="TWR30548.1"/>
    <property type="molecule type" value="Genomic_DNA"/>
</dbReference>
<comment type="similarity">
    <text evidence="1 5">Belongs to the peptidase S41A family.</text>
</comment>
<feature type="signal peptide" evidence="6">
    <location>
        <begin position="1"/>
        <end position="19"/>
    </location>
</feature>
<dbReference type="GO" id="GO:0030288">
    <property type="term" value="C:outer membrane-bounded periplasmic space"/>
    <property type="evidence" value="ECO:0007669"/>
    <property type="project" value="TreeGrafter"/>
</dbReference>
<dbReference type="SMART" id="SM00245">
    <property type="entry name" value="TSPc"/>
    <property type="match status" value="1"/>
</dbReference>
<dbReference type="Gene3D" id="2.30.42.10">
    <property type="match status" value="1"/>
</dbReference>
<dbReference type="SUPFAM" id="SSF52096">
    <property type="entry name" value="ClpP/crotonase"/>
    <property type="match status" value="1"/>
</dbReference>
<dbReference type="SUPFAM" id="SSF50156">
    <property type="entry name" value="PDZ domain-like"/>
    <property type="match status" value="1"/>
</dbReference>
<protein>
    <submittedName>
        <fullName evidence="8">Tail-specific protease</fullName>
    </submittedName>
</protein>
<dbReference type="GO" id="GO:0006508">
    <property type="term" value="P:proteolysis"/>
    <property type="evidence" value="ECO:0007669"/>
    <property type="project" value="UniProtKB-KW"/>
</dbReference>
<dbReference type="Gene3D" id="3.90.226.10">
    <property type="entry name" value="2-enoyl-CoA Hydratase, Chain A, domain 1"/>
    <property type="match status" value="1"/>
</dbReference>
<dbReference type="InterPro" id="IPR005151">
    <property type="entry name" value="Tail-specific_protease"/>
</dbReference>
<evidence type="ECO:0000256" key="5">
    <source>
        <dbReference type="RuleBase" id="RU004404"/>
    </source>
</evidence>
<keyword evidence="6" id="KW-0732">Signal</keyword>
<evidence type="ECO:0000313" key="8">
    <source>
        <dbReference type="EMBL" id="TWR30548.1"/>
    </source>
</evidence>
<reference evidence="8 9" key="1">
    <citation type="submission" date="2019-07" db="EMBL/GenBank/DDBJ databases">
        <authorList>
            <person name="Kim J."/>
        </authorList>
    </citation>
    <scope>NUCLEOTIDE SEQUENCE [LARGE SCALE GENOMIC DNA]</scope>
    <source>
        <strain evidence="9">dk17</strain>
    </source>
</reference>
<dbReference type="OrthoDB" id="9812068at2"/>
<dbReference type="Pfam" id="PF17804">
    <property type="entry name" value="TSP_NTD"/>
    <property type="match status" value="1"/>
</dbReference>
<keyword evidence="2 5" id="KW-0645">Protease</keyword>
<dbReference type="CDD" id="cd07560">
    <property type="entry name" value="Peptidase_S41_CPP"/>
    <property type="match status" value="1"/>
</dbReference>
<feature type="chain" id="PRO_5021793769" evidence="6">
    <location>
        <begin position="20"/>
        <end position="712"/>
    </location>
</feature>
<dbReference type="CDD" id="cd06782">
    <property type="entry name" value="cpPDZ_CPP-like"/>
    <property type="match status" value="1"/>
</dbReference>
<organism evidence="8 9">
    <name type="scientific">Mucilaginibacter pallidiroseus</name>
    <dbReference type="NCBI Taxonomy" id="2599295"/>
    <lineage>
        <taxon>Bacteria</taxon>
        <taxon>Pseudomonadati</taxon>
        <taxon>Bacteroidota</taxon>
        <taxon>Sphingobacteriia</taxon>
        <taxon>Sphingobacteriales</taxon>
        <taxon>Sphingobacteriaceae</taxon>
        <taxon>Mucilaginibacter</taxon>
    </lineage>
</organism>
<dbReference type="PANTHER" id="PTHR32060">
    <property type="entry name" value="TAIL-SPECIFIC PROTEASE"/>
    <property type="match status" value="1"/>
</dbReference>
<evidence type="ECO:0000256" key="2">
    <source>
        <dbReference type="ARBA" id="ARBA00022670"/>
    </source>
</evidence>
<dbReference type="Proteomes" id="UP000320042">
    <property type="component" value="Unassembled WGS sequence"/>
</dbReference>
<dbReference type="Pfam" id="PF00595">
    <property type="entry name" value="PDZ"/>
    <property type="match status" value="1"/>
</dbReference>